<name>A0ABM8CYL4_9NOCA</name>
<protein>
    <submittedName>
        <fullName evidence="1">Uncharacterized protein</fullName>
    </submittedName>
</protein>
<reference evidence="1 2" key="1">
    <citation type="submission" date="2022-11" db="EMBL/GenBank/DDBJ databases">
        <title>Genome Sequencing of Nocardia sp. ON39_IFM12276 and assembly.</title>
        <authorList>
            <person name="Shimojima M."/>
            <person name="Toyokawa M."/>
            <person name="Uesaka K."/>
        </authorList>
    </citation>
    <scope>NUCLEOTIDE SEQUENCE [LARGE SCALE GENOMIC DNA]</scope>
    <source>
        <strain evidence="1 2">IFM 12276</strain>
    </source>
</reference>
<gene>
    <name evidence="1" type="ORF">IFM12276_31370</name>
</gene>
<sequence length="152" mass="17519">MRCYRQLCETLAPRFGDTLGHRALMPVQFYGNIGYHPDRKKGPFDYPGPPEPGLSWMLKPTGTITRDGRRRGSDSVSLTLNNDNRVSEIRDDRDTLYRGYVDYFKAQPALEPFKPSFSLQGGRFGILDPRPATNFALRWLREDLKKLGWLPR</sequence>
<evidence type="ECO:0000313" key="1">
    <source>
        <dbReference type="EMBL" id="BDU00109.1"/>
    </source>
</evidence>
<dbReference type="Proteomes" id="UP001317870">
    <property type="component" value="Chromosome"/>
</dbReference>
<evidence type="ECO:0000313" key="2">
    <source>
        <dbReference type="Proteomes" id="UP001317870"/>
    </source>
</evidence>
<proteinExistence type="predicted"/>
<keyword evidence="2" id="KW-1185">Reference proteome</keyword>
<organism evidence="1 2">
    <name type="scientific">Nocardia sputorum</name>
    <dbReference type="NCBI Taxonomy" id="2984338"/>
    <lineage>
        <taxon>Bacteria</taxon>
        <taxon>Bacillati</taxon>
        <taxon>Actinomycetota</taxon>
        <taxon>Actinomycetes</taxon>
        <taxon>Mycobacteriales</taxon>
        <taxon>Nocardiaceae</taxon>
        <taxon>Nocardia</taxon>
    </lineage>
</organism>
<dbReference type="EMBL" id="AP026978">
    <property type="protein sequence ID" value="BDU00109.1"/>
    <property type="molecule type" value="Genomic_DNA"/>
</dbReference>
<accession>A0ABM8CYL4</accession>